<feature type="region of interest" description="Disordered" evidence="6">
    <location>
        <begin position="1"/>
        <end position="21"/>
    </location>
</feature>
<dbReference type="Gene3D" id="2.40.330.10">
    <property type="entry name" value="DNA-binding pseudobarrel domain"/>
    <property type="match status" value="1"/>
</dbReference>
<sequence length="180" mass="20807">MSKFPQSNGNEASIKKEDEDSFKEKIHLEIKKEPEEEPLSSVDDEINQKIPLLDEDFSPLSGVAFCHNILKKSHFKPLHQMNFPVSLHQYLPSRYVPATVICRGKTWDMMFYGDSRSKRFDSSSWRDFVEENGLKIGDALFWEVMEDNEDEVKLKVQIIKGDWPLELEGKGSSKSPITIR</sequence>
<keyword evidence="5" id="KW-0539">Nucleus</keyword>
<dbReference type="PANTHER" id="PTHR31391">
    <property type="entry name" value="B3 DOMAIN-CONTAINING PROTEIN OS11G0197600-RELATED"/>
    <property type="match status" value="1"/>
</dbReference>
<keyword evidence="4" id="KW-0804">Transcription</keyword>
<dbReference type="PROSITE" id="PS50863">
    <property type="entry name" value="B3"/>
    <property type="match status" value="1"/>
</dbReference>
<dbReference type="GO" id="GO:0005634">
    <property type="term" value="C:nucleus"/>
    <property type="evidence" value="ECO:0007669"/>
    <property type="project" value="UniProtKB-SubCell"/>
</dbReference>
<accession>A0AAV1D621</accession>
<dbReference type="InterPro" id="IPR044837">
    <property type="entry name" value="REM16-like"/>
</dbReference>
<evidence type="ECO:0000256" key="4">
    <source>
        <dbReference type="ARBA" id="ARBA00023163"/>
    </source>
</evidence>
<protein>
    <submittedName>
        <fullName evidence="8">OLC1v1001787C1</fullName>
    </submittedName>
</protein>
<name>A0AAV1D621_OLDCO</name>
<dbReference type="GO" id="GO:0003677">
    <property type="term" value="F:DNA binding"/>
    <property type="evidence" value="ECO:0007669"/>
    <property type="project" value="UniProtKB-KW"/>
</dbReference>
<keyword evidence="3" id="KW-0238">DNA-binding</keyword>
<evidence type="ECO:0000256" key="2">
    <source>
        <dbReference type="ARBA" id="ARBA00023015"/>
    </source>
</evidence>
<evidence type="ECO:0000256" key="3">
    <source>
        <dbReference type="ARBA" id="ARBA00023125"/>
    </source>
</evidence>
<dbReference type="AlphaFoldDB" id="A0AAV1D621"/>
<proteinExistence type="predicted"/>
<feature type="compositionally biased region" description="Polar residues" evidence="6">
    <location>
        <begin position="1"/>
        <end position="11"/>
    </location>
</feature>
<evidence type="ECO:0000259" key="7">
    <source>
        <dbReference type="PROSITE" id="PS50863"/>
    </source>
</evidence>
<evidence type="ECO:0000256" key="6">
    <source>
        <dbReference type="SAM" id="MobiDB-lite"/>
    </source>
</evidence>
<dbReference type="PANTHER" id="PTHR31391:SF64">
    <property type="entry name" value="B3 DOMAIN-CONTAINING PROTEIN OS06G0112300"/>
    <property type="match status" value="1"/>
</dbReference>
<evidence type="ECO:0000313" key="9">
    <source>
        <dbReference type="Proteomes" id="UP001161247"/>
    </source>
</evidence>
<dbReference type="InterPro" id="IPR015300">
    <property type="entry name" value="DNA-bd_pseudobarrel_sf"/>
</dbReference>
<dbReference type="InterPro" id="IPR003340">
    <property type="entry name" value="B3_DNA-bd"/>
</dbReference>
<keyword evidence="2" id="KW-0805">Transcription regulation</keyword>
<evidence type="ECO:0000256" key="5">
    <source>
        <dbReference type="ARBA" id="ARBA00023242"/>
    </source>
</evidence>
<comment type="subcellular location">
    <subcellularLocation>
        <location evidence="1">Nucleus</location>
    </subcellularLocation>
</comment>
<reference evidence="8" key="1">
    <citation type="submission" date="2023-03" db="EMBL/GenBank/DDBJ databases">
        <authorList>
            <person name="Julca I."/>
        </authorList>
    </citation>
    <scope>NUCLEOTIDE SEQUENCE</scope>
</reference>
<dbReference type="CDD" id="cd10017">
    <property type="entry name" value="B3_DNA"/>
    <property type="match status" value="1"/>
</dbReference>
<feature type="domain" description="TF-B3" evidence="7">
    <location>
        <begin position="103"/>
        <end position="162"/>
    </location>
</feature>
<dbReference type="Proteomes" id="UP001161247">
    <property type="component" value="Chromosome 4"/>
</dbReference>
<dbReference type="EMBL" id="OX459121">
    <property type="protein sequence ID" value="CAI9103324.1"/>
    <property type="molecule type" value="Genomic_DNA"/>
</dbReference>
<dbReference type="SUPFAM" id="SSF101936">
    <property type="entry name" value="DNA-binding pseudobarrel domain"/>
    <property type="match status" value="1"/>
</dbReference>
<gene>
    <name evidence="8" type="ORF">OLC1_LOCUS12524</name>
</gene>
<evidence type="ECO:0000256" key="1">
    <source>
        <dbReference type="ARBA" id="ARBA00004123"/>
    </source>
</evidence>
<evidence type="ECO:0000313" key="8">
    <source>
        <dbReference type="EMBL" id="CAI9103324.1"/>
    </source>
</evidence>
<keyword evidence="9" id="KW-1185">Reference proteome</keyword>
<organism evidence="8 9">
    <name type="scientific">Oldenlandia corymbosa var. corymbosa</name>
    <dbReference type="NCBI Taxonomy" id="529605"/>
    <lineage>
        <taxon>Eukaryota</taxon>
        <taxon>Viridiplantae</taxon>
        <taxon>Streptophyta</taxon>
        <taxon>Embryophyta</taxon>
        <taxon>Tracheophyta</taxon>
        <taxon>Spermatophyta</taxon>
        <taxon>Magnoliopsida</taxon>
        <taxon>eudicotyledons</taxon>
        <taxon>Gunneridae</taxon>
        <taxon>Pentapetalae</taxon>
        <taxon>asterids</taxon>
        <taxon>lamiids</taxon>
        <taxon>Gentianales</taxon>
        <taxon>Rubiaceae</taxon>
        <taxon>Rubioideae</taxon>
        <taxon>Spermacoceae</taxon>
        <taxon>Hedyotis-Oldenlandia complex</taxon>
        <taxon>Oldenlandia</taxon>
    </lineage>
</organism>